<dbReference type="SUPFAM" id="SSF55729">
    <property type="entry name" value="Acyl-CoA N-acyltransferases (Nat)"/>
    <property type="match status" value="1"/>
</dbReference>
<dbReference type="CDD" id="cd04301">
    <property type="entry name" value="NAT_SF"/>
    <property type="match status" value="1"/>
</dbReference>
<evidence type="ECO:0000256" key="2">
    <source>
        <dbReference type="ARBA" id="ARBA00022490"/>
    </source>
</evidence>
<evidence type="ECO:0000259" key="6">
    <source>
        <dbReference type="PROSITE" id="PS51186"/>
    </source>
</evidence>
<feature type="active site" description="Proton acceptor" evidence="5">
    <location>
        <position position="119"/>
    </location>
</feature>
<reference evidence="7 8" key="1">
    <citation type="journal article" date="2013" name="Genome Announc.">
        <title>Draft Genome Sequence of Shewanella decolorationis S12, a Dye-Degrading Bacterium Isolated from a Wastewater Treatment Plant.</title>
        <authorList>
            <person name="Xu M."/>
            <person name="Fang Y."/>
            <person name="Liu J."/>
            <person name="Chen X."/>
            <person name="Sun G."/>
            <person name="Guo J."/>
            <person name="Hua Z."/>
            <person name="Tu Q."/>
            <person name="Wu L."/>
            <person name="Zhou J."/>
            <person name="Liu X."/>
        </authorList>
    </citation>
    <scope>NUCLEOTIDE SEQUENCE [LARGE SCALE GENOMIC DNA]</scope>
    <source>
        <strain evidence="7 8">S12</strain>
    </source>
</reference>
<dbReference type="HAMAP" id="MF_02210">
    <property type="entry name" value="RimI"/>
    <property type="match status" value="1"/>
</dbReference>
<evidence type="ECO:0000256" key="5">
    <source>
        <dbReference type="HAMAP-Rule" id="MF_02210"/>
    </source>
</evidence>
<comment type="caution">
    <text evidence="7">The sequence shown here is derived from an EMBL/GenBank/DDBJ whole genome shotgun (WGS) entry which is preliminary data.</text>
</comment>
<feature type="active site" description="Proton donor" evidence="5">
    <location>
        <position position="131"/>
    </location>
</feature>
<feature type="domain" description="N-acetyltransferase" evidence="6">
    <location>
        <begin position="17"/>
        <end position="163"/>
    </location>
</feature>
<evidence type="ECO:0000256" key="4">
    <source>
        <dbReference type="ARBA" id="ARBA00023315"/>
    </source>
</evidence>
<keyword evidence="4 5" id="KW-0012">Acyltransferase</keyword>
<dbReference type="NCBIfam" id="TIGR01575">
    <property type="entry name" value="rimI"/>
    <property type="match status" value="1"/>
</dbReference>
<comment type="similarity">
    <text evidence="1 5">Belongs to the acetyltransferase family. RimI subfamily.</text>
</comment>
<comment type="subcellular location">
    <subcellularLocation>
        <location evidence="5">Cytoplasm</location>
    </subcellularLocation>
</comment>
<comment type="caution">
    <text evidence="5">Lacks conserved residue(s) required for the propagation of feature annotation.</text>
</comment>
<dbReference type="EC" id="2.3.1.266" evidence="5"/>
<dbReference type="Proteomes" id="UP000017548">
    <property type="component" value="Unassembled WGS sequence"/>
</dbReference>
<accession>A0ABP2YXY3</accession>
<evidence type="ECO:0000256" key="1">
    <source>
        <dbReference type="ARBA" id="ARBA00005395"/>
    </source>
</evidence>
<protein>
    <recommendedName>
        <fullName evidence="5">[Ribosomal protein bS18]-alanine N-acetyltransferase</fullName>
        <ecNumber evidence="5">2.3.1.266</ecNumber>
    </recommendedName>
</protein>
<dbReference type="PROSITE" id="PS51186">
    <property type="entry name" value="GNAT"/>
    <property type="match status" value="1"/>
</dbReference>
<dbReference type="InterPro" id="IPR050680">
    <property type="entry name" value="YpeA/RimI_acetyltransf"/>
</dbReference>
<proteinExistence type="inferred from homology"/>
<keyword evidence="2 5" id="KW-0963">Cytoplasm</keyword>
<feature type="binding site" evidence="5">
    <location>
        <position position="124"/>
    </location>
    <ligand>
        <name>acetyl-CoA</name>
        <dbReference type="ChEBI" id="CHEBI:57288"/>
    </ligand>
</feature>
<evidence type="ECO:0000313" key="7">
    <source>
        <dbReference type="EMBL" id="ESE39194.1"/>
    </source>
</evidence>
<keyword evidence="8" id="KW-1185">Reference proteome</keyword>
<sequence length="166" mass="18165">MDFPVSHQVLKTLSESLQIVLLTPTDVSQMARIEASAHSHPMSENNLADCFGHLYRVLGLMQNDGELLGFAIVQQIVDEATLLDICLLPEQQGRGYGHLLLTAVIDGAKAAKAVVLMLEVRESNLAARALYQKRGFVETGRRKGYYPLADGKENAILMDLALSETA</sequence>
<dbReference type="PANTHER" id="PTHR43420">
    <property type="entry name" value="ACETYLTRANSFERASE"/>
    <property type="match status" value="1"/>
</dbReference>
<gene>
    <name evidence="5" type="primary">rimI</name>
    <name evidence="7" type="ORF">SHD_3403</name>
</gene>
<keyword evidence="3 5" id="KW-0808">Transferase</keyword>
<dbReference type="InterPro" id="IPR043690">
    <property type="entry name" value="RimI"/>
</dbReference>
<dbReference type="InterPro" id="IPR000182">
    <property type="entry name" value="GNAT_dom"/>
</dbReference>
<dbReference type="EMBL" id="AXZL01000076">
    <property type="protein sequence ID" value="ESE39194.1"/>
    <property type="molecule type" value="Genomic_DNA"/>
</dbReference>
<organism evidence="7 8">
    <name type="scientific">Shewanella decolorationis S12</name>
    <dbReference type="NCBI Taxonomy" id="1353536"/>
    <lineage>
        <taxon>Bacteria</taxon>
        <taxon>Pseudomonadati</taxon>
        <taxon>Pseudomonadota</taxon>
        <taxon>Gammaproteobacteria</taxon>
        <taxon>Alteromonadales</taxon>
        <taxon>Shewanellaceae</taxon>
        <taxon>Shewanella</taxon>
    </lineage>
</organism>
<evidence type="ECO:0000313" key="8">
    <source>
        <dbReference type="Proteomes" id="UP000017548"/>
    </source>
</evidence>
<dbReference type="Pfam" id="PF00583">
    <property type="entry name" value="Acetyltransf_1"/>
    <property type="match status" value="1"/>
</dbReference>
<dbReference type="PANTHER" id="PTHR43420:SF51">
    <property type="entry name" value="PEPTIDYL-LYSINE N-ACETYLTRANSFERASE YIAC"/>
    <property type="match status" value="1"/>
</dbReference>
<name>A0ABP2YXY3_9GAMM</name>
<dbReference type="InterPro" id="IPR006464">
    <property type="entry name" value="AcTrfase_RimI/Ard1"/>
</dbReference>
<evidence type="ECO:0000256" key="3">
    <source>
        <dbReference type="ARBA" id="ARBA00022679"/>
    </source>
</evidence>
<comment type="catalytic activity">
    <reaction evidence="5">
        <text>N-terminal L-alanyl-[ribosomal protein bS18] + acetyl-CoA = N-terminal N(alpha)-acetyl-L-alanyl-[ribosomal protein bS18] + CoA + H(+)</text>
        <dbReference type="Rhea" id="RHEA:43756"/>
        <dbReference type="Rhea" id="RHEA-COMP:10676"/>
        <dbReference type="Rhea" id="RHEA-COMP:10677"/>
        <dbReference type="ChEBI" id="CHEBI:15378"/>
        <dbReference type="ChEBI" id="CHEBI:57287"/>
        <dbReference type="ChEBI" id="CHEBI:57288"/>
        <dbReference type="ChEBI" id="CHEBI:64718"/>
        <dbReference type="ChEBI" id="CHEBI:83683"/>
        <dbReference type="EC" id="2.3.1.266"/>
    </reaction>
</comment>
<dbReference type="InterPro" id="IPR016181">
    <property type="entry name" value="Acyl_CoA_acyltransferase"/>
</dbReference>
<comment type="function">
    <text evidence="5">Acetylates the N-terminal alanine of ribosomal protein bS18.</text>
</comment>
<dbReference type="Gene3D" id="3.40.630.30">
    <property type="match status" value="1"/>
</dbReference>